<sequence>MARLALKTRRWTVARARCVYVGAWCIISIKLGDIIPADVRLLEGHPLKIDQSVLTGESLPVTKKKGEQVFSGSTCKQGEIEAVVIATGSSTFFGKTACLV</sequence>
<keyword evidence="4" id="KW-1185">Reference proteome</keyword>
<dbReference type="InterPro" id="IPR059000">
    <property type="entry name" value="ATPase_P-type_domA"/>
</dbReference>
<dbReference type="Pfam" id="PF00122">
    <property type="entry name" value="E1-E2_ATPase"/>
    <property type="match status" value="1"/>
</dbReference>
<dbReference type="Proteomes" id="UP000823674">
    <property type="component" value="Chromosome A08"/>
</dbReference>
<reference evidence="3 4" key="1">
    <citation type="submission" date="2021-03" db="EMBL/GenBank/DDBJ databases">
        <authorList>
            <person name="King G.J."/>
            <person name="Bancroft I."/>
            <person name="Baten A."/>
            <person name="Bloomfield J."/>
            <person name="Borpatragohain P."/>
            <person name="He Z."/>
            <person name="Irish N."/>
            <person name="Irwin J."/>
            <person name="Liu K."/>
            <person name="Mauleon R.P."/>
            <person name="Moore J."/>
            <person name="Morris R."/>
            <person name="Ostergaard L."/>
            <person name="Wang B."/>
            <person name="Wells R."/>
        </authorList>
    </citation>
    <scope>NUCLEOTIDE SEQUENCE [LARGE SCALE GENOMIC DNA]</scope>
    <source>
        <strain evidence="3">R-o-18</strain>
        <tissue evidence="3">Leaf</tissue>
    </source>
</reference>
<keyword evidence="1" id="KW-0460">Magnesium</keyword>
<dbReference type="Gene3D" id="2.70.150.10">
    <property type="entry name" value="Calcium-transporting ATPase, cytoplasmic transduction domain A"/>
    <property type="match status" value="1"/>
</dbReference>
<name>A0ABQ7LW39_BRACM</name>
<dbReference type="SUPFAM" id="SSF81653">
    <property type="entry name" value="Calcium ATPase, transduction domain A"/>
    <property type="match status" value="1"/>
</dbReference>
<dbReference type="EMBL" id="JADBGQ010000007">
    <property type="protein sequence ID" value="KAG5390783.1"/>
    <property type="molecule type" value="Genomic_DNA"/>
</dbReference>
<feature type="domain" description="P-type ATPase A" evidence="2">
    <location>
        <begin position="26"/>
        <end position="99"/>
    </location>
</feature>
<dbReference type="InterPro" id="IPR008250">
    <property type="entry name" value="ATPase_P-typ_transduc_dom_A_sf"/>
</dbReference>
<evidence type="ECO:0000313" key="3">
    <source>
        <dbReference type="EMBL" id="KAG5390783.1"/>
    </source>
</evidence>
<accession>A0ABQ7LW39</accession>
<organism evidence="3 4">
    <name type="scientific">Brassica rapa subsp. trilocularis</name>
    <dbReference type="NCBI Taxonomy" id="1813537"/>
    <lineage>
        <taxon>Eukaryota</taxon>
        <taxon>Viridiplantae</taxon>
        <taxon>Streptophyta</taxon>
        <taxon>Embryophyta</taxon>
        <taxon>Tracheophyta</taxon>
        <taxon>Spermatophyta</taxon>
        <taxon>Magnoliopsida</taxon>
        <taxon>eudicotyledons</taxon>
        <taxon>Gunneridae</taxon>
        <taxon>Pentapetalae</taxon>
        <taxon>rosids</taxon>
        <taxon>malvids</taxon>
        <taxon>Brassicales</taxon>
        <taxon>Brassicaceae</taxon>
        <taxon>Brassiceae</taxon>
        <taxon>Brassica</taxon>
    </lineage>
</organism>
<evidence type="ECO:0000256" key="1">
    <source>
        <dbReference type="ARBA" id="ARBA00022842"/>
    </source>
</evidence>
<evidence type="ECO:0000259" key="2">
    <source>
        <dbReference type="Pfam" id="PF00122"/>
    </source>
</evidence>
<proteinExistence type="predicted"/>
<comment type="caution">
    <text evidence="3">The sequence shown here is derived from an EMBL/GenBank/DDBJ whole genome shotgun (WGS) entry which is preliminary data.</text>
</comment>
<dbReference type="Gene3D" id="1.20.1110.10">
    <property type="entry name" value="Calcium-transporting ATPase, transmembrane domain"/>
    <property type="match status" value="1"/>
</dbReference>
<protein>
    <recommendedName>
        <fullName evidence="2">P-type ATPase A domain-containing protein</fullName>
    </recommendedName>
</protein>
<gene>
    <name evidence="3" type="primary">A08g510260.1_BraROA</name>
    <name evidence="3" type="ORF">IGI04_032324</name>
</gene>
<evidence type="ECO:0000313" key="4">
    <source>
        <dbReference type="Proteomes" id="UP000823674"/>
    </source>
</evidence>
<dbReference type="PANTHER" id="PTHR42861">
    <property type="entry name" value="CALCIUM-TRANSPORTING ATPASE"/>
    <property type="match status" value="1"/>
</dbReference>